<dbReference type="Gene3D" id="3.10.50.30">
    <property type="entry name" value="Transcription elongation factor, GreA/GreB, C-terminal domain"/>
    <property type="match status" value="1"/>
</dbReference>
<dbReference type="Pfam" id="PF01272">
    <property type="entry name" value="GreA_GreB"/>
    <property type="match status" value="1"/>
</dbReference>
<evidence type="ECO:0000313" key="2">
    <source>
        <dbReference type="EMBL" id="GAA3790138.1"/>
    </source>
</evidence>
<comment type="caution">
    <text evidence="2">The sequence shown here is derived from an EMBL/GenBank/DDBJ whole genome shotgun (WGS) entry which is preliminary data.</text>
</comment>
<evidence type="ECO:0000313" key="3">
    <source>
        <dbReference type="Proteomes" id="UP001501456"/>
    </source>
</evidence>
<name>A0ABP7HEY7_9FLAO</name>
<keyword evidence="2" id="KW-0418">Kinase</keyword>
<accession>A0ABP7HEY7</accession>
<dbReference type="Proteomes" id="UP001501456">
    <property type="component" value="Unassembled WGS sequence"/>
</dbReference>
<gene>
    <name evidence="2" type="primary">rnk</name>
    <name evidence="2" type="ORF">GCM10022271_23110</name>
</gene>
<dbReference type="PANTHER" id="PTHR30437:SF5">
    <property type="entry name" value="REGULATOR OF NUCLEOSIDE DIPHOSPHATE KINASE"/>
    <property type="match status" value="1"/>
</dbReference>
<dbReference type="InterPro" id="IPR036953">
    <property type="entry name" value="GreA/GreB_C_sf"/>
</dbReference>
<evidence type="ECO:0000259" key="1">
    <source>
        <dbReference type="Pfam" id="PF01272"/>
    </source>
</evidence>
<sequence length="130" mass="14887">MKYGSIILEKKDYVDLKRLLNLSEGYKENTRKYSIDRLKEELNQAIIAEDKDVPVDVIRFNSLVTVATNDGWENSFELVLPEESDLKTNKISILTPMGLAVIGYAESDIIDWEFPGGKKSLHIKRVKQKN</sequence>
<protein>
    <submittedName>
        <fullName evidence="2">Nucleoside diphosphate kinase regulator</fullName>
    </submittedName>
</protein>
<dbReference type="InterPro" id="IPR023459">
    <property type="entry name" value="Tscrpt_elong_fac_GreA/B_fam"/>
</dbReference>
<keyword evidence="3" id="KW-1185">Reference proteome</keyword>
<dbReference type="RefSeq" id="WP_344730758.1">
    <property type="nucleotide sequence ID" value="NZ_BAABBI010000004.1"/>
</dbReference>
<dbReference type="PANTHER" id="PTHR30437">
    <property type="entry name" value="TRANSCRIPTION ELONGATION FACTOR GREA"/>
    <property type="match status" value="1"/>
</dbReference>
<keyword evidence="2" id="KW-0808">Transferase</keyword>
<dbReference type="SUPFAM" id="SSF54534">
    <property type="entry name" value="FKBP-like"/>
    <property type="match status" value="1"/>
</dbReference>
<dbReference type="GO" id="GO:0016301">
    <property type="term" value="F:kinase activity"/>
    <property type="evidence" value="ECO:0007669"/>
    <property type="project" value="UniProtKB-KW"/>
</dbReference>
<reference evidence="3" key="1">
    <citation type="journal article" date="2019" name="Int. J. Syst. Evol. Microbiol.">
        <title>The Global Catalogue of Microorganisms (GCM) 10K type strain sequencing project: providing services to taxonomists for standard genome sequencing and annotation.</title>
        <authorList>
            <consortium name="The Broad Institute Genomics Platform"/>
            <consortium name="The Broad Institute Genome Sequencing Center for Infectious Disease"/>
            <person name="Wu L."/>
            <person name="Ma J."/>
        </authorList>
    </citation>
    <scope>NUCLEOTIDE SEQUENCE [LARGE SCALE GENOMIC DNA]</scope>
    <source>
        <strain evidence="3">JCM 17525</strain>
    </source>
</reference>
<proteinExistence type="predicted"/>
<organism evidence="2 3">
    <name type="scientific">Corallibacter vietnamensis</name>
    <dbReference type="NCBI Taxonomy" id="904130"/>
    <lineage>
        <taxon>Bacteria</taxon>
        <taxon>Pseudomonadati</taxon>
        <taxon>Bacteroidota</taxon>
        <taxon>Flavobacteriia</taxon>
        <taxon>Flavobacteriales</taxon>
        <taxon>Flavobacteriaceae</taxon>
        <taxon>Corallibacter</taxon>
    </lineage>
</organism>
<feature type="domain" description="Transcription elongation factor GreA/GreB C-terminal" evidence="1">
    <location>
        <begin position="54"/>
        <end position="127"/>
    </location>
</feature>
<dbReference type="InterPro" id="IPR001437">
    <property type="entry name" value="Tscrpt_elong_fac_GreA/B_C"/>
</dbReference>
<dbReference type="EMBL" id="BAABBI010000004">
    <property type="protein sequence ID" value="GAA3790138.1"/>
    <property type="molecule type" value="Genomic_DNA"/>
</dbReference>